<gene>
    <name evidence="1" type="ORF">DB30_07372</name>
</gene>
<reference evidence="1 2" key="1">
    <citation type="submission" date="2014-12" db="EMBL/GenBank/DDBJ databases">
        <title>Genome assembly of Enhygromyxa salina DSM 15201.</title>
        <authorList>
            <person name="Sharma G."/>
            <person name="Subramanian S."/>
        </authorList>
    </citation>
    <scope>NUCLEOTIDE SEQUENCE [LARGE SCALE GENOMIC DNA]</scope>
    <source>
        <strain evidence="1 2">DSM 15201</strain>
    </source>
</reference>
<dbReference type="Proteomes" id="UP000031599">
    <property type="component" value="Unassembled WGS sequence"/>
</dbReference>
<dbReference type="AlphaFoldDB" id="A0A0C2CRZ5"/>
<sequence length="579" mass="61716">MIMATSLVGLGACASEVDIDGAALLDEDAPVVEFRAMQGPYPGRDQRALSKPIDEALANLACQNGADLNTVKEYDAGNHVQTMIYTGPFSDNTSRVWYARSDGDGAYEDHELRRNKVSSSQLEWNGTIEADGGDIAHEKNSNVSGEDHVAQLEWLPDYGSDSSYEAGYLFVAAEDSKDVRVLYHHKDNSGDPSEVTTGNTRLQRNDGGKINQVYILHRNGWYWLAIGESSNFEVWVAEESELFPSGAGSLDPTAFSYHAEMDDVGGGGANCFFVTDSEDDVYRLCYKNSSDSNCYTSSGNDNYVQATAVTVPNNPNSGTFSIAGSTTHSVNLGSWGQSSAECVTECRGMRQPSFRWSGTHYVDADGNLNVYSLAAGGESGMCASSGSSDGRVKFCAEDIYPYALAQATATNVVELSQSTSNSLSSTTMSSSAVITGRITWTGPADGGARTLVEIGGSTNGINLTLINGELLMLHGASGGIPYLYGSGPVSMLPGTTYSFLIEIDTVDDKIALYWHQDHASLINARTDALSIGTLMDDTWAGPNAIGLGEINGSAAGDSVGNFNGGYFFGPVQIFEQVDF</sequence>
<comment type="caution">
    <text evidence="1">The sequence shown here is derived from an EMBL/GenBank/DDBJ whole genome shotgun (WGS) entry which is preliminary data.</text>
</comment>
<protein>
    <submittedName>
        <fullName evidence="1">Uncharacterized protein</fullName>
    </submittedName>
</protein>
<organism evidence="1 2">
    <name type="scientific">Enhygromyxa salina</name>
    <dbReference type="NCBI Taxonomy" id="215803"/>
    <lineage>
        <taxon>Bacteria</taxon>
        <taxon>Pseudomonadati</taxon>
        <taxon>Myxococcota</taxon>
        <taxon>Polyangia</taxon>
        <taxon>Nannocystales</taxon>
        <taxon>Nannocystaceae</taxon>
        <taxon>Enhygromyxa</taxon>
    </lineage>
</organism>
<evidence type="ECO:0000313" key="2">
    <source>
        <dbReference type="Proteomes" id="UP000031599"/>
    </source>
</evidence>
<accession>A0A0C2CRZ5</accession>
<proteinExistence type="predicted"/>
<dbReference type="EMBL" id="JMCC02000083">
    <property type="protein sequence ID" value="KIG13956.1"/>
    <property type="molecule type" value="Genomic_DNA"/>
</dbReference>
<name>A0A0C2CRZ5_9BACT</name>
<evidence type="ECO:0000313" key="1">
    <source>
        <dbReference type="EMBL" id="KIG13956.1"/>
    </source>
</evidence>